<dbReference type="NCBIfam" id="TIGR00231">
    <property type="entry name" value="small_GTP"/>
    <property type="match status" value="1"/>
</dbReference>
<dbReference type="FunFam" id="3.40.50.300:FF:000098">
    <property type="entry name" value="Probable GTP-binding protein EngB"/>
    <property type="match status" value="1"/>
</dbReference>
<evidence type="ECO:0000256" key="5">
    <source>
        <dbReference type="ARBA" id="ARBA00022741"/>
    </source>
</evidence>
<dbReference type="PANTHER" id="PTHR11649">
    <property type="entry name" value="MSS1/TRME-RELATED GTP-BINDING PROTEIN"/>
    <property type="match status" value="1"/>
</dbReference>
<dbReference type="EMBL" id="JACRTE010000001">
    <property type="protein sequence ID" value="MBC8595329.1"/>
    <property type="molecule type" value="Genomic_DNA"/>
</dbReference>
<keyword evidence="8 10" id="KW-0717">Septation</keyword>
<keyword evidence="6" id="KW-0460">Magnesium</keyword>
<dbReference type="Proteomes" id="UP000647416">
    <property type="component" value="Unassembled WGS sequence"/>
</dbReference>
<dbReference type="InterPro" id="IPR030393">
    <property type="entry name" value="G_ENGB_dom"/>
</dbReference>
<dbReference type="Gene3D" id="3.40.50.300">
    <property type="entry name" value="P-loop containing nucleotide triphosphate hydrolases"/>
    <property type="match status" value="1"/>
</dbReference>
<keyword evidence="5 10" id="KW-0547">Nucleotide-binding</keyword>
<evidence type="ECO:0000256" key="9">
    <source>
        <dbReference type="ARBA" id="ARBA00023306"/>
    </source>
</evidence>
<reference evidence="12" key="1">
    <citation type="submission" date="2020-08" db="EMBL/GenBank/DDBJ databases">
        <title>Genome public.</title>
        <authorList>
            <person name="Liu C."/>
            <person name="Sun Q."/>
        </authorList>
    </citation>
    <scope>NUCLEOTIDE SEQUENCE</scope>
    <source>
        <strain evidence="12">NSJ-50</strain>
    </source>
</reference>
<keyword evidence="13" id="KW-1185">Reference proteome</keyword>
<dbReference type="NCBIfam" id="TIGR03598">
    <property type="entry name" value="GTPase_YsxC"/>
    <property type="match status" value="1"/>
</dbReference>
<comment type="function">
    <text evidence="10">Necessary for normal cell division and for the maintenance of normal septation.</text>
</comment>
<dbReference type="SUPFAM" id="SSF52540">
    <property type="entry name" value="P-loop containing nucleoside triphosphate hydrolases"/>
    <property type="match status" value="1"/>
</dbReference>
<evidence type="ECO:0000256" key="8">
    <source>
        <dbReference type="ARBA" id="ARBA00023210"/>
    </source>
</evidence>
<dbReference type="InterPro" id="IPR019987">
    <property type="entry name" value="GTP-bd_ribosome_bio_YsxC"/>
</dbReference>
<evidence type="ECO:0000313" key="12">
    <source>
        <dbReference type="EMBL" id="MBC8595329.1"/>
    </source>
</evidence>
<evidence type="ECO:0000256" key="3">
    <source>
        <dbReference type="ARBA" id="ARBA00022618"/>
    </source>
</evidence>
<keyword evidence="9 10" id="KW-0131">Cell cycle</keyword>
<organism evidence="12 13">
    <name type="scientific">Qingrenia yutianensis</name>
    <dbReference type="NCBI Taxonomy" id="2763676"/>
    <lineage>
        <taxon>Bacteria</taxon>
        <taxon>Bacillati</taxon>
        <taxon>Bacillota</taxon>
        <taxon>Clostridia</taxon>
        <taxon>Eubacteriales</taxon>
        <taxon>Oscillospiraceae</taxon>
        <taxon>Qingrenia</taxon>
    </lineage>
</organism>
<dbReference type="PANTHER" id="PTHR11649:SF13">
    <property type="entry name" value="ENGB-TYPE G DOMAIN-CONTAINING PROTEIN"/>
    <property type="match status" value="1"/>
</dbReference>
<comment type="caution">
    <text evidence="12">The sequence shown here is derived from an EMBL/GenBank/DDBJ whole genome shotgun (WGS) entry which is preliminary data.</text>
</comment>
<evidence type="ECO:0000256" key="7">
    <source>
        <dbReference type="ARBA" id="ARBA00023134"/>
    </source>
</evidence>
<dbReference type="InterPro" id="IPR027417">
    <property type="entry name" value="P-loop_NTPase"/>
</dbReference>
<name>A0A926FBH6_9FIRM</name>
<sequence>MNLNNVSLTVSAVDMKQYPKTNFKEIAFAGRSNVGKSSLINKLLNRKSLARVSSKPGKTATINFYNIDNTMNFVDLPGYGYAKVSKAEKKKWADMIETYLNTREQLCQVILLVDSRHTPTENDITMLRYIRACCERAVVIATKCDKLSASQLNEHLSDIIKTLSLSGDDIIIPFSTVNGTGVEEFYAYIEEVLEIEV</sequence>
<dbReference type="Pfam" id="PF01926">
    <property type="entry name" value="MMR_HSR1"/>
    <property type="match status" value="1"/>
</dbReference>
<evidence type="ECO:0000256" key="6">
    <source>
        <dbReference type="ARBA" id="ARBA00022842"/>
    </source>
</evidence>
<accession>A0A926FBH6</accession>
<dbReference type="GO" id="GO:0000917">
    <property type="term" value="P:division septum assembly"/>
    <property type="evidence" value="ECO:0007669"/>
    <property type="project" value="UniProtKB-KW"/>
</dbReference>
<dbReference type="CDD" id="cd01876">
    <property type="entry name" value="YihA_EngB"/>
    <property type="match status" value="1"/>
</dbReference>
<evidence type="ECO:0000256" key="10">
    <source>
        <dbReference type="HAMAP-Rule" id="MF_00321"/>
    </source>
</evidence>
<proteinExistence type="inferred from homology"/>
<keyword evidence="4" id="KW-0479">Metal-binding</keyword>
<comment type="similarity">
    <text evidence="2 10">Belongs to the TRAFAC class TrmE-Era-EngA-EngB-Septin-like GTPase superfamily. EngB GTPase family.</text>
</comment>
<dbReference type="InterPro" id="IPR005225">
    <property type="entry name" value="Small_GTP-bd"/>
</dbReference>
<dbReference type="PROSITE" id="PS51706">
    <property type="entry name" value="G_ENGB"/>
    <property type="match status" value="1"/>
</dbReference>
<dbReference type="HAMAP" id="MF_00321">
    <property type="entry name" value="GTPase_EngB"/>
    <property type="match status" value="1"/>
</dbReference>
<gene>
    <name evidence="10" type="primary">engB</name>
    <name evidence="12" type="ORF">H8706_00370</name>
</gene>
<dbReference type="AlphaFoldDB" id="A0A926FBH6"/>
<feature type="domain" description="EngB-type G" evidence="11">
    <location>
        <begin position="22"/>
        <end position="195"/>
    </location>
</feature>
<dbReference type="InterPro" id="IPR006073">
    <property type="entry name" value="GTP-bd"/>
</dbReference>
<protein>
    <recommendedName>
        <fullName evidence="10">Probable GTP-binding protein EngB</fullName>
    </recommendedName>
</protein>
<evidence type="ECO:0000256" key="2">
    <source>
        <dbReference type="ARBA" id="ARBA00009638"/>
    </source>
</evidence>
<evidence type="ECO:0000256" key="1">
    <source>
        <dbReference type="ARBA" id="ARBA00001946"/>
    </source>
</evidence>
<keyword evidence="3 10" id="KW-0132">Cell division</keyword>
<comment type="cofactor">
    <cofactor evidence="1">
        <name>Mg(2+)</name>
        <dbReference type="ChEBI" id="CHEBI:18420"/>
    </cofactor>
</comment>
<dbReference type="RefSeq" id="WP_178348189.1">
    <property type="nucleotide sequence ID" value="NZ_JACRTE010000001.1"/>
</dbReference>
<keyword evidence="7 10" id="KW-0342">GTP-binding</keyword>
<evidence type="ECO:0000259" key="11">
    <source>
        <dbReference type="PROSITE" id="PS51706"/>
    </source>
</evidence>
<dbReference type="GO" id="GO:0005829">
    <property type="term" value="C:cytosol"/>
    <property type="evidence" value="ECO:0007669"/>
    <property type="project" value="TreeGrafter"/>
</dbReference>
<dbReference type="GO" id="GO:0005525">
    <property type="term" value="F:GTP binding"/>
    <property type="evidence" value="ECO:0007669"/>
    <property type="project" value="UniProtKB-UniRule"/>
</dbReference>
<evidence type="ECO:0000313" key="13">
    <source>
        <dbReference type="Proteomes" id="UP000647416"/>
    </source>
</evidence>
<evidence type="ECO:0000256" key="4">
    <source>
        <dbReference type="ARBA" id="ARBA00022723"/>
    </source>
</evidence>
<dbReference type="GO" id="GO:0046872">
    <property type="term" value="F:metal ion binding"/>
    <property type="evidence" value="ECO:0007669"/>
    <property type="project" value="UniProtKB-KW"/>
</dbReference>